<keyword evidence="2" id="KW-1185">Reference proteome</keyword>
<dbReference type="Proteomes" id="UP001369815">
    <property type="component" value="Unassembled WGS sequence"/>
</dbReference>
<evidence type="ECO:0000313" key="1">
    <source>
        <dbReference type="EMBL" id="KAK6956351.1"/>
    </source>
</evidence>
<dbReference type="PANTHER" id="PTHR33835">
    <property type="entry name" value="YALI0C07656P"/>
    <property type="match status" value="1"/>
</dbReference>
<gene>
    <name evidence="1" type="ORF">Daesc_001628</name>
</gene>
<name>A0AAX6MVY3_9PEZI</name>
<protein>
    <recommendedName>
        <fullName evidence="3">Beta-lactamase-like protein</fullName>
    </recommendedName>
</protein>
<evidence type="ECO:0000313" key="2">
    <source>
        <dbReference type="Proteomes" id="UP001369815"/>
    </source>
</evidence>
<dbReference type="InterPro" id="IPR036866">
    <property type="entry name" value="RibonucZ/Hydroxyglut_hydro"/>
</dbReference>
<proteinExistence type="predicted"/>
<evidence type="ECO:0008006" key="3">
    <source>
        <dbReference type="Google" id="ProtNLM"/>
    </source>
</evidence>
<dbReference type="AlphaFoldDB" id="A0AAX6MVY3"/>
<dbReference type="SUPFAM" id="SSF56281">
    <property type="entry name" value="Metallo-hydrolase/oxidoreductase"/>
    <property type="match status" value="1"/>
</dbReference>
<dbReference type="Pfam" id="PF14234">
    <property type="entry name" value="DUF4336"/>
    <property type="match status" value="1"/>
</dbReference>
<organism evidence="1 2">
    <name type="scientific">Daldinia eschscholtzii</name>
    <dbReference type="NCBI Taxonomy" id="292717"/>
    <lineage>
        <taxon>Eukaryota</taxon>
        <taxon>Fungi</taxon>
        <taxon>Dikarya</taxon>
        <taxon>Ascomycota</taxon>
        <taxon>Pezizomycotina</taxon>
        <taxon>Sordariomycetes</taxon>
        <taxon>Xylariomycetidae</taxon>
        <taxon>Xylariales</taxon>
        <taxon>Hypoxylaceae</taxon>
        <taxon>Daldinia</taxon>
    </lineage>
</organism>
<sequence length="278" mass="30780">MSSKLVPSKPSEVAVIRNITPNIVTVSVPFARVGIFRIGGRGTIIRLTSGTLAVYSPVALTPETQAKVTELGGRVGYIIAGDMEHHIFLSEWVRAYPDAKLLGPKGLQEKREKVKDDSRIGHEPFAFTWDASNQRDAAGVSDEFAADFEVEFVGAHPNKEVVLFYKPDRALIQADLLFNLPAIEQYSKVPEAEKSSYGLLNRIFVSLNSTAGEAKGLKRFLWYGLSNAAGDRAGFNESVRRVDAWEPEIIVPCHGETVEKNGGELFRKVFEWHLQGHK</sequence>
<dbReference type="InterPro" id="IPR025638">
    <property type="entry name" value="DUF4336"/>
</dbReference>
<comment type="caution">
    <text evidence="1">The sequence shown here is derived from an EMBL/GenBank/DDBJ whole genome shotgun (WGS) entry which is preliminary data.</text>
</comment>
<accession>A0AAX6MVY3</accession>
<reference evidence="1 2" key="1">
    <citation type="journal article" date="2024" name="Front Chem Biol">
        <title>Unveiling the potential of Daldinia eschscholtzii MFLUCC 19-0629 through bioactivity and bioinformatics studies for enhanced sustainable agriculture production.</title>
        <authorList>
            <person name="Brooks S."/>
            <person name="Weaver J.A."/>
            <person name="Klomchit A."/>
            <person name="Alharthi S.A."/>
            <person name="Onlamun T."/>
            <person name="Nurani R."/>
            <person name="Vong T.K."/>
            <person name="Alberti F."/>
            <person name="Greco C."/>
        </authorList>
    </citation>
    <scope>NUCLEOTIDE SEQUENCE [LARGE SCALE GENOMIC DNA]</scope>
    <source>
        <strain evidence="1">MFLUCC 19-0629</strain>
    </source>
</reference>
<dbReference type="EMBL" id="JBANMG010000002">
    <property type="protein sequence ID" value="KAK6956351.1"/>
    <property type="molecule type" value="Genomic_DNA"/>
</dbReference>
<dbReference type="PANTHER" id="PTHR33835:SF1">
    <property type="entry name" value="METALLO-BETA-LACTAMASE DOMAIN-CONTAINING PROTEIN"/>
    <property type="match status" value="1"/>
</dbReference>